<dbReference type="EMBL" id="NKXS01005017">
    <property type="protein sequence ID" value="PIN04768.1"/>
    <property type="molecule type" value="Genomic_DNA"/>
</dbReference>
<name>A0A2G9GHK7_9LAMI</name>
<feature type="transmembrane region" description="Helical" evidence="1">
    <location>
        <begin position="64"/>
        <end position="82"/>
    </location>
</feature>
<keyword evidence="1" id="KW-0812">Transmembrane</keyword>
<dbReference type="Proteomes" id="UP000231279">
    <property type="component" value="Unassembled WGS sequence"/>
</dbReference>
<reference evidence="3" key="1">
    <citation type="journal article" date="2018" name="Gigascience">
        <title>Genome assembly of the Pink Ipe (Handroanthus impetiginosus, Bignoniaceae), a highly valued, ecologically keystone Neotropical timber forest tree.</title>
        <authorList>
            <person name="Silva-Junior O.B."/>
            <person name="Grattapaglia D."/>
            <person name="Novaes E."/>
            <person name="Collevatti R.G."/>
        </authorList>
    </citation>
    <scope>NUCLEOTIDE SEQUENCE [LARGE SCALE GENOMIC DNA]</scope>
    <source>
        <strain evidence="3">cv. UFG-1</strain>
    </source>
</reference>
<protein>
    <submittedName>
        <fullName evidence="2">Uncharacterized protein</fullName>
    </submittedName>
</protein>
<gene>
    <name evidence="2" type="ORF">CDL12_22694</name>
</gene>
<accession>A0A2G9GHK7</accession>
<dbReference type="AlphaFoldDB" id="A0A2G9GHK7"/>
<keyword evidence="3" id="KW-1185">Reference proteome</keyword>
<evidence type="ECO:0000313" key="3">
    <source>
        <dbReference type="Proteomes" id="UP000231279"/>
    </source>
</evidence>
<comment type="caution">
    <text evidence="2">The sequence shown here is derived from an EMBL/GenBank/DDBJ whole genome shotgun (WGS) entry which is preliminary data.</text>
</comment>
<proteinExistence type="predicted"/>
<keyword evidence="1" id="KW-1133">Transmembrane helix</keyword>
<organism evidence="2 3">
    <name type="scientific">Handroanthus impetiginosus</name>
    <dbReference type="NCBI Taxonomy" id="429701"/>
    <lineage>
        <taxon>Eukaryota</taxon>
        <taxon>Viridiplantae</taxon>
        <taxon>Streptophyta</taxon>
        <taxon>Embryophyta</taxon>
        <taxon>Tracheophyta</taxon>
        <taxon>Spermatophyta</taxon>
        <taxon>Magnoliopsida</taxon>
        <taxon>eudicotyledons</taxon>
        <taxon>Gunneridae</taxon>
        <taxon>Pentapetalae</taxon>
        <taxon>asterids</taxon>
        <taxon>lamiids</taxon>
        <taxon>Lamiales</taxon>
        <taxon>Bignoniaceae</taxon>
        <taxon>Crescentiina</taxon>
        <taxon>Tabebuia alliance</taxon>
        <taxon>Handroanthus</taxon>
    </lineage>
</organism>
<keyword evidence="1" id="KW-0472">Membrane</keyword>
<sequence>MTARTQSPSVARWFYSSTFSGCWKMPILNQSHWTSSSNSTPADDGGGGSWRLITEKRRKGNDSVWSSPCVVLYSCIFFRYIFFSDVNKVMISGVESYVFEDARKRLVGYLTMRINPFYTANLELRKSLMSKFISICNRRNHSLQF</sequence>
<evidence type="ECO:0000256" key="1">
    <source>
        <dbReference type="SAM" id="Phobius"/>
    </source>
</evidence>
<evidence type="ECO:0000313" key="2">
    <source>
        <dbReference type="EMBL" id="PIN04768.1"/>
    </source>
</evidence>